<keyword evidence="3" id="KW-1185">Reference proteome</keyword>
<reference evidence="2" key="2">
    <citation type="submission" date="2022-01" db="EMBL/GenBank/DDBJ databases">
        <authorList>
            <person name="Yamashiro T."/>
            <person name="Shiraishi A."/>
            <person name="Satake H."/>
            <person name="Nakayama K."/>
        </authorList>
    </citation>
    <scope>NUCLEOTIDE SEQUENCE</scope>
</reference>
<organism evidence="2 3">
    <name type="scientific">Tanacetum coccineum</name>
    <dbReference type="NCBI Taxonomy" id="301880"/>
    <lineage>
        <taxon>Eukaryota</taxon>
        <taxon>Viridiplantae</taxon>
        <taxon>Streptophyta</taxon>
        <taxon>Embryophyta</taxon>
        <taxon>Tracheophyta</taxon>
        <taxon>Spermatophyta</taxon>
        <taxon>Magnoliopsida</taxon>
        <taxon>eudicotyledons</taxon>
        <taxon>Gunneridae</taxon>
        <taxon>Pentapetalae</taxon>
        <taxon>asterids</taxon>
        <taxon>campanulids</taxon>
        <taxon>Asterales</taxon>
        <taxon>Asteraceae</taxon>
        <taxon>Asteroideae</taxon>
        <taxon>Anthemideae</taxon>
        <taxon>Anthemidinae</taxon>
        <taxon>Tanacetum</taxon>
    </lineage>
</organism>
<evidence type="ECO:0000313" key="2">
    <source>
        <dbReference type="EMBL" id="GJS63722.1"/>
    </source>
</evidence>
<evidence type="ECO:0000256" key="1">
    <source>
        <dbReference type="SAM" id="MobiDB-lite"/>
    </source>
</evidence>
<feature type="region of interest" description="Disordered" evidence="1">
    <location>
        <begin position="72"/>
        <end position="94"/>
    </location>
</feature>
<comment type="caution">
    <text evidence="2">The sequence shown here is derived from an EMBL/GenBank/DDBJ whole genome shotgun (WGS) entry which is preliminary data.</text>
</comment>
<sequence>MIDNERGKNKRIRYQQTDKETPYSIVNLEDSSTKKELIMCHTLSSWLQSKPENEGCSLAANYQRFSTTGIRVSHSSNSTQEPEKNHQEPPPPSTKNMIIVPHDVPLKAPTHQISGYNSAKWAAYDLQFSIFKLYDKVKPPELLNRSDDTMELFLWVALLVSPHTKKEHRNNGIPSHSLPGTFIPTEALYRCEKVEHDQVNNNRWFPAQSVGSSNTDVLDLPCLLVLITETSQSRQHVITSLIHIESCKSPTKSLFDVGSSRISISQL</sequence>
<reference evidence="2" key="1">
    <citation type="journal article" date="2022" name="Int. J. Mol. Sci.">
        <title>Draft Genome of Tanacetum Coccineum: Genomic Comparison of Closely Related Tanacetum-Family Plants.</title>
        <authorList>
            <person name="Yamashiro T."/>
            <person name="Shiraishi A."/>
            <person name="Nakayama K."/>
            <person name="Satake H."/>
        </authorList>
    </citation>
    <scope>NUCLEOTIDE SEQUENCE</scope>
</reference>
<name>A0ABQ4XEK3_9ASTR</name>
<accession>A0ABQ4XEK3</accession>
<dbReference type="EMBL" id="BQNB010009451">
    <property type="protein sequence ID" value="GJS63722.1"/>
    <property type="molecule type" value="Genomic_DNA"/>
</dbReference>
<protein>
    <submittedName>
        <fullName evidence="2">Uncharacterized protein</fullName>
    </submittedName>
</protein>
<evidence type="ECO:0000313" key="3">
    <source>
        <dbReference type="Proteomes" id="UP001151760"/>
    </source>
</evidence>
<dbReference type="Proteomes" id="UP001151760">
    <property type="component" value="Unassembled WGS sequence"/>
</dbReference>
<gene>
    <name evidence="2" type="ORF">Tco_0678286</name>
</gene>
<proteinExistence type="predicted"/>